<evidence type="ECO:0000313" key="19">
    <source>
        <dbReference type="Proteomes" id="UP000199569"/>
    </source>
</evidence>
<keyword evidence="12 16" id="KW-0472">Membrane</keyword>
<evidence type="ECO:0000256" key="16">
    <source>
        <dbReference type="SAM" id="Phobius"/>
    </source>
</evidence>
<proteinExistence type="predicted"/>
<dbReference type="GO" id="GO:0005886">
    <property type="term" value="C:plasma membrane"/>
    <property type="evidence" value="ECO:0007669"/>
    <property type="project" value="UniProtKB-SubCell"/>
</dbReference>
<dbReference type="CDD" id="cd09112">
    <property type="entry name" value="PLDc_CLS_2"/>
    <property type="match status" value="1"/>
</dbReference>
<keyword evidence="8 16" id="KW-0812">Transmembrane</keyword>
<evidence type="ECO:0000256" key="4">
    <source>
        <dbReference type="ARBA" id="ARBA00022475"/>
    </source>
</evidence>
<dbReference type="NCBIfam" id="TIGR04265">
    <property type="entry name" value="bac_cardiolipin"/>
    <property type="match status" value="1"/>
</dbReference>
<dbReference type="Proteomes" id="UP000199569">
    <property type="component" value="Unassembled WGS sequence"/>
</dbReference>
<evidence type="ECO:0000256" key="14">
    <source>
        <dbReference type="ARBA" id="ARBA00023264"/>
    </source>
</evidence>
<evidence type="ECO:0000256" key="2">
    <source>
        <dbReference type="ARBA" id="ARBA00004613"/>
    </source>
</evidence>
<dbReference type="InterPro" id="IPR027379">
    <property type="entry name" value="CLS_N"/>
</dbReference>
<dbReference type="STRING" id="549386.SAMN02927923_02241"/>
<accession>A0A1G5IQJ5</accession>
<reference evidence="18 19" key="1">
    <citation type="submission" date="2016-10" db="EMBL/GenBank/DDBJ databases">
        <authorList>
            <person name="de Groot N.N."/>
        </authorList>
    </citation>
    <scope>NUCLEOTIDE SEQUENCE [LARGE SCALE GENOMIC DNA]</scope>
    <source>
        <strain evidence="18 19">CGMCC 1.7666</strain>
    </source>
</reference>
<keyword evidence="14" id="KW-1208">Phospholipid metabolism</keyword>
<dbReference type="Pfam" id="PF13396">
    <property type="entry name" value="PLDc_N"/>
    <property type="match status" value="1"/>
</dbReference>
<evidence type="ECO:0000313" key="18">
    <source>
        <dbReference type="EMBL" id="SCY78020.1"/>
    </source>
</evidence>
<dbReference type="GO" id="GO:0005576">
    <property type="term" value="C:extracellular region"/>
    <property type="evidence" value="ECO:0007669"/>
    <property type="project" value="UniProtKB-SubCell"/>
</dbReference>
<organism evidence="18 19">
    <name type="scientific">Microvirga guangxiensis</name>
    <dbReference type="NCBI Taxonomy" id="549386"/>
    <lineage>
        <taxon>Bacteria</taxon>
        <taxon>Pseudomonadati</taxon>
        <taxon>Pseudomonadota</taxon>
        <taxon>Alphaproteobacteria</taxon>
        <taxon>Hyphomicrobiales</taxon>
        <taxon>Methylobacteriaceae</taxon>
        <taxon>Microvirga</taxon>
    </lineage>
</organism>
<keyword evidence="9" id="KW-0677">Repeat</keyword>
<feature type="domain" description="PLD phosphodiesterase" evidence="17">
    <location>
        <begin position="215"/>
        <end position="242"/>
    </location>
</feature>
<evidence type="ECO:0000256" key="5">
    <source>
        <dbReference type="ARBA" id="ARBA00022516"/>
    </source>
</evidence>
<dbReference type="SMART" id="SM00155">
    <property type="entry name" value="PLDc"/>
    <property type="match status" value="2"/>
</dbReference>
<evidence type="ECO:0000256" key="7">
    <source>
        <dbReference type="ARBA" id="ARBA00022679"/>
    </source>
</evidence>
<evidence type="ECO:0000256" key="10">
    <source>
        <dbReference type="ARBA" id="ARBA00022989"/>
    </source>
</evidence>
<feature type="domain" description="PLD phosphodiesterase" evidence="17">
    <location>
        <begin position="406"/>
        <end position="433"/>
    </location>
</feature>
<dbReference type="InterPro" id="IPR025202">
    <property type="entry name" value="PLD-like_dom"/>
</dbReference>
<keyword evidence="5" id="KW-0444">Lipid biosynthesis</keyword>
<dbReference type="AlphaFoldDB" id="A0A1G5IQJ5"/>
<evidence type="ECO:0000259" key="17">
    <source>
        <dbReference type="PROSITE" id="PS50035"/>
    </source>
</evidence>
<dbReference type="GO" id="GO:0008808">
    <property type="term" value="F:cardiolipin synthase activity"/>
    <property type="evidence" value="ECO:0007669"/>
    <property type="project" value="UniProtKB-UniRule"/>
</dbReference>
<dbReference type="Gene3D" id="3.30.870.10">
    <property type="entry name" value="Endonuclease Chain A"/>
    <property type="match status" value="2"/>
</dbReference>
<keyword evidence="6" id="KW-0964">Secreted</keyword>
<dbReference type="PROSITE" id="PS50035">
    <property type="entry name" value="PLD"/>
    <property type="match status" value="2"/>
</dbReference>
<comment type="subcellular location">
    <subcellularLocation>
        <location evidence="3">Cell membrane</location>
        <topology evidence="3">Multi-pass membrane protein</topology>
    </subcellularLocation>
    <subcellularLocation>
        <location evidence="2">Secreted</location>
    </subcellularLocation>
</comment>
<keyword evidence="10 16" id="KW-1133">Transmembrane helix</keyword>
<comment type="function">
    <text evidence="1">Could be a virulence factor.</text>
</comment>
<dbReference type="OrthoDB" id="9762009at2"/>
<evidence type="ECO:0000256" key="9">
    <source>
        <dbReference type="ARBA" id="ARBA00022737"/>
    </source>
</evidence>
<evidence type="ECO:0000256" key="8">
    <source>
        <dbReference type="ARBA" id="ARBA00022692"/>
    </source>
</evidence>
<keyword evidence="11" id="KW-0443">Lipid metabolism</keyword>
<evidence type="ECO:0000256" key="3">
    <source>
        <dbReference type="ARBA" id="ARBA00004651"/>
    </source>
</evidence>
<feature type="transmembrane region" description="Helical" evidence="16">
    <location>
        <begin position="31"/>
        <end position="53"/>
    </location>
</feature>
<dbReference type="GO" id="GO:0032049">
    <property type="term" value="P:cardiolipin biosynthetic process"/>
    <property type="evidence" value="ECO:0007669"/>
    <property type="project" value="UniProtKB-UniRule"/>
</dbReference>
<evidence type="ECO:0000256" key="6">
    <source>
        <dbReference type="ARBA" id="ARBA00022525"/>
    </source>
</evidence>
<dbReference type="InterPro" id="IPR022924">
    <property type="entry name" value="Cardiolipin_synthase"/>
</dbReference>
<evidence type="ECO:0000256" key="12">
    <source>
        <dbReference type="ARBA" id="ARBA00023136"/>
    </source>
</evidence>
<evidence type="ECO:0000256" key="11">
    <source>
        <dbReference type="ARBA" id="ARBA00023098"/>
    </source>
</evidence>
<dbReference type="PANTHER" id="PTHR21248">
    <property type="entry name" value="CARDIOLIPIN SYNTHASE"/>
    <property type="match status" value="1"/>
</dbReference>
<sequence>MTWTAALGWFFAAYALLTGIFLLLENRRPQATLAWMLLFLTLPGIGLAVYALFGRDRKAFGRQRKLARQNLQGTAAPIVEQMLARQDAEIGRLETQSPARRRLMSLVRRNSHSALTTRNHVAIQQNASAFYPSLMEDMRKAQRTIYLQFYTWADDAFTRELQAILLERAAHGVEVHLLYDPFGSLFRLTRRYRRELSRGGVRWAPVSALYWLHTISYRNHRKIAVIDGKVGYTGGMNIGQEHIDGGEGFDSWRDTQVRLEGEAAAVLQAVFMVDWYNATGEDLFAADRFPSLANGLSFTPTENPEVSDGYVPVQILTSGPDSEWRAIRQLYFAMIMSAQQRVRLQSPFFVLDATIAEALRAAALAGIAVEVMVSDRGEGLNQTPYWAANTYLAEVAAAGAQVHMYGKGYLHAKTLSIDGEACSIGSANLDIRSFSINYELNAVIYDAGLTQELEEAFERDLRDCYPFDANAYRRRSGLIRLRDSTARLLSPLL</sequence>
<dbReference type="CDD" id="cd09110">
    <property type="entry name" value="PLDc_CLS_1"/>
    <property type="match status" value="1"/>
</dbReference>
<dbReference type="EC" id="2.7.8.-" evidence="15"/>
<keyword evidence="19" id="KW-1185">Reference proteome</keyword>
<gene>
    <name evidence="18" type="ORF">SAMN02927923_02241</name>
</gene>
<keyword evidence="7" id="KW-0808">Transferase</keyword>
<dbReference type="EMBL" id="FMVJ01000006">
    <property type="protein sequence ID" value="SCY78020.1"/>
    <property type="molecule type" value="Genomic_DNA"/>
</dbReference>
<dbReference type="InterPro" id="IPR001736">
    <property type="entry name" value="PLipase_D/transphosphatidylase"/>
</dbReference>
<dbReference type="PANTHER" id="PTHR21248:SF22">
    <property type="entry name" value="PHOSPHOLIPASE D"/>
    <property type="match status" value="1"/>
</dbReference>
<keyword evidence="4" id="KW-1003">Cell membrane</keyword>
<dbReference type="SUPFAM" id="SSF56024">
    <property type="entry name" value="Phospholipase D/nuclease"/>
    <property type="match status" value="2"/>
</dbReference>
<evidence type="ECO:0000256" key="13">
    <source>
        <dbReference type="ARBA" id="ARBA00023209"/>
    </source>
</evidence>
<dbReference type="RefSeq" id="WP_091134393.1">
    <property type="nucleotide sequence ID" value="NZ_FMVJ01000006.1"/>
</dbReference>
<name>A0A1G5IQJ5_9HYPH</name>
<keyword evidence="13" id="KW-0594">Phospholipid biosynthesis</keyword>
<dbReference type="Pfam" id="PF13091">
    <property type="entry name" value="PLDc_2"/>
    <property type="match status" value="2"/>
</dbReference>
<protein>
    <recommendedName>
        <fullName evidence="15">Cardiolipin synthase</fullName>
        <ecNumber evidence="15">2.7.8.-</ecNumber>
    </recommendedName>
</protein>
<feature type="transmembrane region" description="Helical" evidence="16">
    <location>
        <begin position="6"/>
        <end position="24"/>
    </location>
</feature>
<evidence type="ECO:0000256" key="1">
    <source>
        <dbReference type="ARBA" id="ARBA00003145"/>
    </source>
</evidence>
<evidence type="ECO:0000256" key="15">
    <source>
        <dbReference type="NCBIfam" id="TIGR04265"/>
    </source>
</evidence>